<dbReference type="AlphaFoldDB" id="A0AAU7CSZ4"/>
<evidence type="ECO:0000259" key="1">
    <source>
        <dbReference type="Pfam" id="PF21880"/>
    </source>
</evidence>
<sequence>MMRPRPICRRKFLTDLSDLGMVSLIGSTWPSIQRPATLADEPIASKTRVFRLDALTCQDFSPLVGESFLVKPESAPPLSLTLIEAKRLRPQLVPVPGLAARTPFSVVFRGPVDSRLEQGLSQVQHPTLGILDLFLAPIGPQTDVAHFEAIFS</sequence>
<gene>
    <name evidence="2" type="ORF">V5E97_19280</name>
</gene>
<dbReference type="EMBL" id="CP155447">
    <property type="protein sequence ID" value="XBH08098.1"/>
    <property type="molecule type" value="Genomic_DNA"/>
</dbReference>
<evidence type="ECO:0000313" key="2">
    <source>
        <dbReference type="EMBL" id="XBH08098.1"/>
    </source>
</evidence>
<accession>A0AAU7CSZ4</accession>
<proteinExistence type="predicted"/>
<dbReference type="Pfam" id="PF21880">
    <property type="entry name" value="DUF6916"/>
    <property type="match status" value="1"/>
</dbReference>
<protein>
    <recommendedName>
        <fullName evidence="1">DUF6916 domain-containing protein</fullName>
    </recommendedName>
</protein>
<reference evidence="2" key="1">
    <citation type="submission" date="2024-05" db="EMBL/GenBank/DDBJ databases">
        <title>Planctomycetes of the genus Singulisphaera possess chitinolytic capabilities.</title>
        <authorList>
            <person name="Ivanova A."/>
        </authorList>
    </citation>
    <scope>NUCLEOTIDE SEQUENCE</scope>
    <source>
        <strain evidence="2">Ch08T</strain>
    </source>
</reference>
<dbReference type="RefSeq" id="WP_406700936.1">
    <property type="nucleotide sequence ID" value="NZ_CP155447.1"/>
</dbReference>
<name>A0AAU7CSZ4_9BACT</name>
<dbReference type="InterPro" id="IPR054209">
    <property type="entry name" value="DUF6916"/>
</dbReference>
<feature type="domain" description="DUF6916" evidence="1">
    <location>
        <begin position="55"/>
        <end position="151"/>
    </location>
</feature>
<organism evidence="2">
    <name type="scientific">Singulisphaera sp. Ch08</name>
    <dbReference type="NCBI Taxonomy" id="3120278"/>
    <lineage>
        <taxon>Bacteria</taxon>
        <taxon>Pseudomonadati</taxon>
        <taxon>Planctomycetota</taxon>
        <taxon>Planctomycetia</taxon>
        <taxon>Isosphaerales</taxon>
        <taxon>Isosphaeraceae</taxon>
        <taxon>Singulisphaera</taxon>
    </lineage>
</organism>